<organism evidence="9 10">
    <name type="scientific">Legionella resiliens</name>
    <dbReference type="NCBI Taxonomy" id="2905958"/>
    <lineage>
        <taxon>Bacteria</taxon>
        <taxon>Pseudomonadati</taxon>
        <taxon>Pseudomonadota</taxon>
        <taxon>Gammaproteobacteria</taxon>
        <taxon>Legionellales</taxon>
        <taxon>Legionellaceae</taxon>
        <taxon>Legionella</taxon>
    </lineage>
</organism>
<dbReference type="Pfam" id="PF00535">
    <property type="entry name" value="Glycos_transf_2"/>
    <property type="match status" value="1"/>
</dbReference>
<dbReference type="Proteomes" id="UP001320170">
    <property type="component" value="Unassembled WGS sequence"/>
</dbReference>
<keyword evidence="10" id="KW-1185">Reference proteome</keyword>
<dbReference type="EMBL" id="JAJTND010000004">
    <property type="protein sequence ID" value="MCE3532506.1"/>
    <property type="molecule type" value="Genomic_DNA"/>
</dbReference>
<comment type="caution">
    <text evidence="9">The sequence shown here is derived from an EMBL/GenBank/DDBJ whole genome shotgun (WGS) entry which is preliminary data.</text>
</comment>
<evidence type="ECO:0000256" key="3">
    <source>
        <dbReference type="ARBA" id="ARBA00022679"/>
    </source>
</evidence>
<evidence type="ECO:0000256" key="5">
    <source>
        <dbReference type="ARBA" id="ARBA00022989"/>
    </source>
</evidence>
<evidence type="ECO:0000256" key="2">
    <source>
        <dbReference type="ARBA" id="ARBA00022676"/>
    </source>
</evidence>
<evidence type="ECO:0000256" key="4">
    <source>
        <dbReference type="ARBA" id="ARBA00022692"/>
    </source>
</evidence>
<reference evidence="9 10" key="1">
    <citation type="journal article" date="2024" name="Pathogens">
        <title>Characterization of a Novel Species of Legionella Isolated from a Healthcare Facility: Legionella resiliens sp. nov.</title>
        <authorList>
            <person name="Cristino S."/>
            <person name="Pascale M.R."/>
            <person name="Marino F."/>
            <person name="Derelitto C."/>
            <person name="Salaris S."/>
            <person name="Orsini M."/>
            <person name="Squarzoni S."/>
            <person name="Grottola A."/>
            <person name="Girolamini L."/>
        </authorList>
    </citation>
    <scope>NUCLEOTIDE SEQUENCE [LARGE SCALE GENOMIC DNA]</scope>
    <source>
        <strain evidence="9 10">8cVS16</strain>
    </source>
</reference>
<evidence type="ECO:0000259" key="8">
    <source>
        <dbReference type="Pfam" id="PF00535"/>
    </source>
</evidence>
<keyword evidence="4 7" id="KW-0812">Transmembrane</keyword>
<keyword evidence="6 7" id="KW-0472">Membrane</keyword>
<gene>
    <name evidence="9" type="ORF">LXO92_08960</name>
</gene>
<evidence type="ECO:0000256" key="7">
    <source>
        <dbReference type="SAM" id="Phobius"/>
    </source>
</evidence>
<feature type="domain" description="Glycosyltransferase 2-like" evidence="8">
    <location>
        <begin position="19"/>
        <end position="179"/>
    </location>
</feature>
<evidence type="ECO:0000256" key="1">
    <source>
        <dbReference type="ARBA" id="ARBA00004141"/>
    </source>
</evidence>
<evidence type="ECO:0000313" key="9">
    <source>
        <dbReference type="EMBL" id="MCE3532506.1"/>
    </source>
</evidence>
<feature type="transmembrane region" description="Helical" evidence="7">
    <location>
        <begin position="277"/>
        <end position="303"/>
    </location>
</feature>
<name>A0ABS8X3T0_9GAMM</name>
<dbReference type="InterPro" id="IPR050256">
    <property type="entry name" value="Glycosyltransferase_2"/>
</dbReference>
<accession>A0ABS8X3T0</accession>
<proteinExistence type="predicted"/>
<protein>
    <submittedName>
        <fullName evidence="9">Glycosyltransferase family 2 protein</fullName>
    </submittedName>
</protein>
<dbReference type="PANTHER" id="PTHR48090">
    <property type="entry name" value="UNDECAPRENYL-PHOSPHATE 4-DEOXY-4-FORMAMIDO-L-ARABINOSE TRANSFERASE-RELATED"/>
    <property type="match status" value="1"/>
</dbReference>
<evidence type="ECO:0000313" key="10">
    <source>
        <dbReference type="Proteomes" id="UP001320170"/>
    </source>
</evidence>
<dbReference type="Gene3D" id="3.90.550.10">
    <property type="entry name" value="Spore Coat Polysaccharide Biosynthesis Protein SpsA, Chain A"/>
    <property type="match status" value="1"/>
</dbReference>
<keyword evidence="2" id="KW-0328">Glycosyltransferase</keyword>
<dbReference type="PANTHER" id="PTHR48090:SF1">
    <property type="entry name" value="PROPHAGE BACTOPRENOL GLUCOSYL TRANSFERASE HOMOLOG"/>
    <property type="match status" value="1"/>
</dbReference>
<dbReference type="SUPFAM" id="SSF53448">
    <property type="entry name" value="Nucleotide-diphospho-sugar transferases"/>
    <property type="match status" value="1"/>
</dbReference>
<evidence type="ECO:0000256" key="6">
    <source>
        <dbReference type="ARBA" id="ARBA00023136"/>
    </source>
</evidence>
<keyword evidence="3" id="KW-0808">Transferase</keyword>
<dbReference type="RefSeq" id="WP_232890816.1">
    <property type="nucleotide sequence ID" value="NZ_JAJSPM010000005.1"/>
</dbReference>
<comment type="subcellular location">
    <subcellularLocation>
        <location evidence="1">Membrane</location>
        <topology evidence="1">Multi-pass membrane protein</topology>
    </subcellularLocation>
</comment>
<feature type="transmembrane region" description="Helical" evidence="7">
    <location>
        <begin position="244"/>
        <end position="265"/>
    </location>
</feature>
<dbReference type="InterPro" id="IPR029044">
    <property type="entry name" value="Nucleotide-diphossugar_trans"/>
</dbReference>
<dbReference type="CDD" id="cd04187">
    <property type="entry name" value="DPM1_like_bac"/>
    <property type="match status" value="1"/>
</dbReference>
<keyword evidence="5 7" id="KW-1133">Transmembrane helix</keyword>
<sequence length="330" mass="37757">MSKLEESTNPKQQRLPLISISIPVLNEALNLDALYERLSSLGSRLAGKCHLEFVFSDNHSNDETWDKLSALATTDQRIKAIRFSKNFGFQRSILANYFHTRGDAVMQIDADLQDPPEMLENFFEYWQKGYMVVYGIRKKRQESWLLNKFRQFGYWVIDKISEHPIPRDAGDFRLIDRKVITALSQIKTSNPYIRGMIANLGFKQIGIPYEREARIAGDSKFNITRLVSLGLTAVFNHSSVPLRFASFTGILMLVISLLGSIYYVFLRVLHPDLPRGLASMHILVLFGIGLNSILLGIIGEYLLRIYLTLRSEPIAVIEQSLNFSETELKY</sequence>
<dbReference type="InterPro" id="IPR001173">
    <property type="entry name" value="Glyco_trans_2-like"/>
</dbReference>